<organism evidence="1 2">
    <name type="scientific">Priestia megaterium</name>
    <name type="common">Bacillus megaterium</name>
    <dbReference type="NCBI Taxonomy" id="1404"/>
    <lineage>
        <taxon>Bacteria</taxon>
        <taxon>Bacillati</taxon>
        <taxon>Bacillota</taxon>
        <taxon>Bacilli</taxon>
        <taxon>Bacillales</taxon>
        <taxon>Bacillaceae</taxon>
        <taxon>Priestia</taxon>
    </lineage>
</organism>
<gene>
    <name evidence="1" type="ORF">FDZ14_28205</name>
</gene>
<evidence type="ECO:0000313" key="1">
    <source>
        <dbReference type="EMBL" id="QJX79989.1"/>
    </source>
</evidence>
<proteinExistence type="predicted"/>
<geneLocation type="plasmid" evidence="2">
    <name>pfdu301a</name>
</geneLocation>
<evidence type="ECO:0000313" key="2">
    <source>
        <dbReference type="Proteomes" id="UP000501076"/>
    </source>
</evidence>
<keyword evidence="1" id="KW-0614">Plasmid</keyword>
<protein>
    <submittedName>
        <fullName evidence="1">Uncharacterized protein</fullName>
    </submittedName>
</protein>
<name>A0A6M6E494_PRIMG</name>
<dbReference type="EMBL" id="CP045273">
    <property type="protein sequence ID" value="QJX79989.1"/>
    <property type="molecule type" value="Genomic_DNA"/>
</dbReference>
<dbReference type="Proteomes" id="UP000501076">
    <property type="component" value="Plasmid pFDU301A"/>
</dbReference>
<accession>A0A6M6E494</accession>
<dbReference type="RefSeq" id="WP_171777972.1">
    <property type="nucleotide sequence ID" value="NZ_CP045273.1"/>
</dbReference>
<sequence>MNTEITWSKIVKKLNKKKCRKLGKKFELDNWEHLKVSEKKELVNLLISFLAKNLKMKEVPTIRFEYSDECYGSYDPELNEILIDTETLEDSHQGLTVALTAAHELRHSFQRESVKKLDKLDPESILFIEDPIRRGIAEWLIGKKKEIFKLWKHNMEFENYIFDVEPETPYNPDIPLEEIILGEESEYEKQPIEADARKFEGEFISQFLVD</sequence>
<dbReference type="AlphaFoldDB" id="A0A6M6E494"/>
<reference evidence="1 2" key="1">
    <citation type="submission" date="2019-10" db="EMBL/GenBank/DDBJ databases">
        <title>Complete genome sequences for adaption low water activity.</title>
        <authorList>
            <person name="Zhao L."/>
            <person name="Zhong J."/>
        </authorList>
    </citation>
    <scope>NUCLEOTIDE SEQUENCE [LARGE SCALE GENOMIC DNA]</scope>
    <source>
        <strain evidence="1 2">FDU301</strain>
        <plasmid evidence="2">pfdu301a</plasmid>
    </source>
</reference>